<evidence type="ECO:0000259" key="3">
    <source>
        <dbReference type="Pfam" id="PF04324"/>
    </source>
</evidence>
<dbReference type="EMBL" id="JASJEX010000004">
    <property type="protein sequence ID" value="MDJ1130034.1"/>
    <property type="molecule type" value="Genomic_DNA"/>
</dbReference>
<feature type="region of interest" description="Disordered" evidence="1">
    <location>
        <begin position="476"/>
        <end position="498"/>
    </location>
</feature>
<name>A0ABT6ZLV7_9ACTN</name>
<protein>
    <submittedName>
        <fullName evidence="4">NAD(P)/FAD-dependent oxidoreductase</fullName>
    </submittedName>
</protein>
<dbReference type="Gene3D" id="3.50.50.60">
    <property type="entry name" value="FAD/NAD(P)-binding domain"/>
    <property type="match status" value="1"/>
</dbReference>
<dbReference type="InterPro" id="IPR006076">
    <property type="entry name" value="FAD-dep_OxRdtase"/>
</dbReference>
<accession>A0ABT6ZLV7</accession>
<dbReference type="InterPro" id="IPR036188">
    <property type="entry name" value="FAD/NAD-bd_sf"/>
</dbReference>
<feature type="compositionally biased region" description="Basic and acidic residues" evidence="1">
    <location>
        <begin position="487"/>
        <end position="498"/>
    </location>
</feature>
<dbReference type="PANTHER" id="PTHR42720">
    <property type="entry name" value="GLYCEROL-3-PHOSPHATE DEHYDROGENASE"/>
    <property type="match status" value="1"/>
</dbReference>
<dbReference type="Gene3D" id="1.10.10.1100">
    <property type="entry name" value="BFD-like [2Fe-2S]-binding domain"/>
    <property type="match status" value="1"/>
</dbReference>
<evidence type="ECO:0000256" key="1">
    <source>
        <dbReference type="SAM" id="MobiDB-lite"/>
    </source>
</evidence>
<reference evidence="4" key="1">
    <citation type="submission" date="2023-05" db="EMBL/GenBank/DDBJ databases">
        <title>[olsenella] sp. nov., isolated from a pig farm feces dump.</title>
        <authorList>
            <person name="Chang Y.-H."/>
        </authorList>
    </citation>
    <scope>NUCLEOTIDE SEQUENCE</scope>
    <source>
        <strain evidence="4">YH-ols2217</strain>
    </source>
</reference>
<dbReference type="Proteomes" id="UP001431693">
    <property type="component" value="Unassembled WGS sequence"/>
</dbReference>
<proteinExistence type="predicted"/>
<dbReference type="Gene3D" id="3.30.9.10">
    <property type="entry name" value="D-Amino Acid Oxidase, subunit A, domain 2"/>
    <property type="match status" value="1"/>
</dbReference>
<dbReference type="CDD" id="cd19946">
    <property type="entry name" value="GlpA-like_Fer2_BFD-like"/>
    <property type="match status" value="1"/>
</dbReference>
<dbReference type="RefSeq" id="WP_283713184.1">
    <property type="nucleotide sequence ID" value="NZ_JASJEW010000003.1"/>
</dbReference>
<dbReference type="Pfam" id="PF04324">
    <property type="entry name" value="Fer2_BFD"/>
    <property type="match status" value="1"/>
</dbReference>
<dbReference type="SUPFAM" id="SSF54373">
    <property type="entry name" value="FAD-linked reductases, C-terminal domain"/>
    <property type="match status" value="1"/>
</dbReference>
<comment type="caution">
    <text evidence="4">The sequence shown here is derived from an EMBL/GenBank/DDBJ whole genome shotgun (WGS) entry which is preliminary data.</text>
</comment>
<dbReference type="InterPro" id="IPR007419">
    <property type="entry name" value="BFD-like_2Fe2S-bd_dom"/>
</dbReference>
<keyword evidence="5" id="KW-1185">Reference proteome</keyword>
<dbReference type="PROSITE" id="PS51257">
    <property type="entry name" value="PROKAR_LIPOPROTEIN"/>
    <property type="match status" value="1"/>
</dbReference>
<dbReference type="PANTHER" id="PTHR42720:SF1">
    <property type="entry name" value="GLYCEROL 3-PHOSPHATE OXIDASE"/>
    <property type="match status" value="1"/>
</dbReference>
<dbReference type="InterPro" id="IPR041854">
    <property type="entry name" value="BFD-like_2Fe2S-bd_dom_sf"/>
</dbReference>
<dbReference type="Pfam" id="PF01266">
    <property type="entry name" value="DAO"/>
    <property type="match status" value="1"/>
</dbReference>
<evidence type="ECO:0000313" key="5">
    <source>
        <dbReference type="Proteomes" id="UP001431693"/>
    </source>
</evidence>
<evidence type="ECO:0000259" key="2">
    <source>
        <dbReference type="Pfam" id="PF01266"/>
    </source>
</evidence>
<evidence type="ECO:0000313" key="4">
    <source>
        <dbReference type="EMBL" id="MDJ1130034.1"/>
    </source>
</evidence>
<dbReference type="InterPro" id="IPR052745">
    <property type="entry name" value="G3P_Oxidase/Oxidoreductase"/>
</dbReference>
<dbReference type="SUPFAM" id="SSF51905">
    <property type="entry name" value="FAD/NAD(P)-binding domain"/>
    <property type="match status" value="1"/>
</dbReference>
<gene>
    <name evidence="4" type="ORF">QJ043_08080</name>
</gene>
<sequence length="498" mass="52215">MVPRAPIERECDVLVIGAGVVGCAIARELTRRDLAVHVVEAEEDVCCGASKANSGIVHAGFDARPGTLMARLNVQGAALMPGLCAELDVPYRNNGSLVLCFDDEGRAGLERLLAQGLRNGVRDLSIVGGDEARAIEPTVSPEVRWALWAPTAGIVDPFLLTVALAENAAENGAEFSFNERVAAAEPARGGWLVTTSAGSWRAGAVVNAAGLDSARLFNATVGDAAPRLSITPRRGSYYLLDKTAAPVPSVTLFQLPTDKGKGVLVAPTCHGNTLVGPTAVDVEDPLATETTAAELADVAEKAVRSVPDLPLRSVITSFAGLRAHEAGHEFVIRESAPGFFNAAGIESPGLTSAPAIGVMVADAVSRALCATQRGDFQGERLGVPRFADLPGEEQASLVAERPSYGHVVCRCELVTQGEIEDACRRPVPPRTLDGVKRRLRAGMGRCQGGFCTPFVMQVLERELGLAPSEVHKSGARSWIVDGPTKTGADDPVAKGGER</sequence>
<feature type="domain" description="BFD-like [2Fe-2S]-binding" evidence="3">
    <location>
        <begin position="407"/>
        <end position="460"/>
    </location>
</feature>
<feature type="domain" description="FAD dependent oxidoreductase" evidence="2">
    <location>
        <begin position="12"/>
        <end position="362"/>
    </location>
</feature>
<organism evidence="4 5">
    <name type="scientific">Kribbibacterium absianum</name>
    <dbReference type="NCBI Taxonomy" id="3044210"/>
    <lineage>
        <taxon>Bacteria</taxon>
        <taxon>Bacillati</taxon>
        <taxon>Actinomycetota</taxon>
        <taxon>Coriobacteriia</taxon>
        <taxon>Coriobacteriales</taxon>
        <taxon>Kribbibacteriaceae</taxon>
        <taxon>Kribbibacterium</taxon>
    </lineage>
</organism>